<dbReference type="EMBL" id="SPNC01000149">
    <property type="protein sequence ID" value="TFH94278.1"/>
    <property type="molecule type" value="Genomic_DNA"/>
</dbReference>
<keyword evidence="2" id="KW-1185">Reference proteome</keyword>
<dbReference type="OrthoDB" id="1704979at2"/>
<gene>
    <name evidence="1" type="ORF">E4P47_08220</name>
</gene>
<proteinExistence type="predicted"/>
<name>A0A4Y8WMI8_9PORP</name>
<dbReference type="InterPro" id="IPR013815">
    <property type="entry name" value="ATP_grasp_subdomain_1"/>
</dbReference>
<organism evidence="1 2">
    <name type="scientific">Porphyromonas levii</name>
    <dbReference type="NCBI Taxonomy" id="28114"/>
    <lineage>
        <taxon>Bacteria</taxon>
        <taxon>Pseudomonadati</taxon>
        <taxon>Bacteroidota</taxon>
        <taxon>Bacteroidia</taxon>
        <taxon>Bacteroidales</taxon>
        <taxon>Porphyromonadaceae</taxon>
        <taxon>Porphyromonas</taxon>
    </lineage>
</organism>
<dbReference type="Gene3D" id="3.30.1490.20">
    <property type="entry name" value="ATP-grasp fold, A domain"/>
    <property type="match status" value="1"/>
</dbReference>
<evidence type="ECO:0000313" key="1">
    <source>
        <dbReference type="EMBL" id="TFH94278.1"/>
    </source>
</evidence>
<dbReference type="GO" id="GO:0005524">
    <property type="term" value="F:ATP binding"/>
    <property type="evidence" value="ECO:0007669"/>
    <property type="project" value="InterPro"/>
</dbReference>
<dbReference type="GO" id="GO:0005737">
    <property type="term" value="C:cytoplasm"/>
    <property type="evidence" value="ECO:0007669"/>
    <property type="project" value="TreeGrafter"/>
</dbReference>
<dbReference type="RefSeq" id="WP_134849190.1">
    <property type="nucleotide sequence ID" value="NZ_CP197400.1"/>
</dbReference>
<comment type="caution">
    <text evidence="1">The sequence shown here is derived from an EMBL/GenBank/DDBJ whole genome shotgun (WGS) entry which is preliminary data.</text>
</comment>
<dbReference type="SUPFAM" id="SSF56059">
    <property type="entry name" value="Glutathione synthetase ATP-binding domain-like"/>
    <property type="match status" value="1"/>
</dbReference>
<dbReference type="Proteomes" id="UP000297225">
    <property type="component" value="Unassembled WGS sequence"/>
</dbReference>
<protein>
    <recommendedName>
        <fullName evidence="3">ATP-grasp domain-containing protein</fullName>
    </recommendedName>
</protein>
<dbReference type="PANTHER" id="PTHR21621:SF0">
    <property type="entry name" value="BETA-CITRYLGLUTAMATE SYNTHASE B-RELATED"/>
    <property type="match status" value="1"/>
</dbReference>
<dbReference type="Gene3D" id="3.30.470.20">
    <property type="entry name" value="ATP-grasp fold, B domain"/>
    <property type="match status" value="1"/>
</dbReference>
<evidence type="ECO:0000313" key="2">
    <source>
        <dbReference type="Proteomes" id="UP000297225"/>
    </source>
</evidence>
<reference evidence="1 2" key="1">
    <citation type="submission" date="2019-03" db="EMBL/GenBank/DDBJ databases">
        <title>Porphyromonas levii Isolated from the Uterus of Dairy Cows.</title>
        <authorList>
            <person name="Francis A.M."/>
        </authorList>
    </citation>
    <scope>NUCLEOTIDE SEQUENCE [LARGE SCALE GENOMIC DNA]</scope>
    <source>
        <strain evidence="1 2">AF5678</strain>
    </source>
</reference>
<dbReference type="PANTHER" id="PTHR21621">
    <property type="entry name" value="RIBOSOMAL PROTEIN S6 MODIFICATION PROTEIN"/>
    <property type="match status" value="1"/>
</dbReference>
<accession>A0A4Y8WMI8</accession>
<evidence type="ECO:0008006" key="3">
    <source>
        <dbReference type="Google" id="ProtNLM"/>
    </source>
</evidence>
<sequence>MKIAIAERKGSFSDHWIAYCKEHNIPYKCVNPYDTDIVKQVADCDAFMWHHHHGHYRDVVFAKQLLFSLEQAGKVVFPDFKTGWHFDDKLGQKYLFESLGIQAAKAWAFYDKESAYKWIEQTTFPKVFKLRGGAGSANVKLARTPQQAKAFVRKAFGRGYSASNPMLSLKTEWNRFIKGEGRFYDVAKYIALLLFPQIRGDNMLPRHKGYVYFQEFIPNDGFDYRLEIVGDKAIAMVRMARAGDFRASGGHDDRFDANLIPKDVIDFAFECSEKLGVQSVALDIVQEKETKKLYLIEVSYCYGVDDDEFAHGYWTRDDNHHQEPFNGIHWMIEKVIDSIELKKQ</sequence>
<dbReference type="GO" id="GO:0016879">
    <property type="term" value="F:ligase activity, forming carbon-nitrogen bonds"/>
    <property type="evidence" value="ECO:0007669"/>
    <property type="project" value="TreeGrafter"/>
</dbReference>
<dbReference type="AlphaFoldDB" id="A0A4Y8WMI8"/>